<evidence type="ECO:0000313" key="2">
    <source>
        <dbReference type="Proteomes" id="UP001642540"/>
    </source>
</evidence>
<comment type="caution">
    <text evidence="1">The sequence shown here is derived from an EMBL/GenBank/DDBJ whole genome shotgun (WGS) entry which is preliminary data.</text>
</comment>
<sequence>IVAMAHTNLSLLMERLEISENSSMPEVPSLPKSEQSDKIPNLENIPDIIRRKVSGLNEQQLKEIQAITKKRVELWLKAKLNGSTLRRCLSVPPACRRERLSSDTALTKALDTLLTDQSTNFDFNELLNLSPFPPNGKFFSLSGSYSLSSASESMEQNAGLDFSDEDVFEVDEKLTLDDTNGNIKKAGRNI</sequence>
<name>A0ABP1RKY7_9HEXA</name>
<dbReference type="EMBL" id="CAXLJM020000078">
    <property type="protein sequence ID" value="CAL8129743.1"/>
    <property type="molecule type" value="Genomic_DNA"/>
</dbReference>
<proteinExistence type="predicted"/>
<feature type="non-terminal residue" evidence="1">
    <location>
        <position position="1"/>
    </location>
</feature>
<reference evidence="1 2" key="1">
    <citation type="submission" date="2024-08" db="EMBL/GenBank/DDBJ databases">
        <authorList>
            <person name="Cucini C."/>
            <person name="Frati F."/>
        </authorList>
    </citation>
    <scope>NUCLEOTIDE SEQUENCE [LARGE SCALE GENOMIC DNA]</scope>
</reference>
<organism evidence="1 2">
    <name type="scientific">Orchesella dallaii</name>
    <dbReference type="NCBI Taxonomy" id="48710"/>
    <lineage>
        <taxon>Eukaryota</taxon>
        <taxon>Metazoa</taxon>
        <taxon>Ecdysozoa</taxon>
        <taxon>Arthropoda</taxon>
        <taxon>Hexapoda</taxon>
        <taxon>Collembola</taxon>
        <taxon>Entomobryomorpha</taxon>
        <taxon>Entomobryoidea</taxon>
        <taxon>Orchesellidae</taxon>
        <taxon>Orchesellinae</taxon>
        <taxon>Orchesella</taxon>
    </lineage>
</organism>
<keyword evidence="2" id="KW-1185">Reference proteome</keyword>
<protein>
    <submittedName>
        <fullName evidence="1">Uncharacterized protein</fullName>
    </submittedName>
</protein>
<evidence type="ECO:0000313" key="1">
    <source>
        <dbReference type="EMBL" id="CAL8129743.1"/>
    </source>
</evidence>
<accession>A0ABP1RKY7</accession>
<gene>
    <name evidence="1" type="ORF">ODALV1_LOCUS23425</name>
</gene>
<dbReference type="Proteomes" id="UP001642540">
    <property type="component" value="Unassembled WGS sequence"/>
</dbReference>